<evidence type="ECO:0000256" key="2">
    <source>
        <dbReference type="ARBA" id="ARBA00022801"/>
    </source>
</evidence>
<dbReference type="PRINTS" id="PR00793">
    <property type="entry name" value="PROAMNOPTASE"/>
</dbReference>
<dbReference type="InterPro" id="IPR005945">
    <property type="entry name" value="Pro_imino_pep"/>
</dbReference>
<gene>
    <name evidence="4" type="ORF">PAC_05344</name>
</gene>
<dbReference type="InterPro" id="IPR029058">
    <property type="entry name" value="AB_hydrolase_fold"/>
</dbReference>
<keyword evidence="5" id="KW-1185">Reference proteome</keyword>
<dbReference type="InterPro" id="IPR050471">
    <property type="entry name" value="AB_hydrolase"/>
</dbReference>
<name>A0A1L7WRQ5_9HELO</name>
<evidence type="ECO:0000313" key="5">
    <source>
        <dbReference type="Proteomes" id="UP000184330"/>
    </source>
</evidence>
<dbReference type="EMBL" id="FJOG01000006">
    <property type="protein sequence ID" value="CZR55456.1"/>
    <property type="molecule type" value="Genomic_DNA"/>
</dbReference>
<evidence type="ECO:0000313" key="4">
    <source>
        <dbReference type="EMBL" id="CZR55456.1"/>
    </source>
</evidence>
<proteinExistence type="inferred from homology"/>
<dbReference type="Proteomes" id="UP000184330">
    <property type="component" value="Unassembled WGS sequence"/>
</dbReference>
<evidence type="ECO:0000256" key="1">
    <source>
        <dbReference type="ARBA" id="ARBA00010088"/>
    </source>
</evidence>
<dbReference type="Gene3D" id="3.40.50.1820">
    <property type="entry name" value="alpha/beta hydrolase"/>
    <property type="match status" value="1"/>
</dbReference>
<dbReference type="GO" id="GO:0008233">
    <property type="term" value="F:peptidase activity"/>
    <property type="evidence" value="ECO:0007669"/>
    <property type="project" value="InterPro"/>
</dbReference>
<dbReference type="AlphaFoldDB" id="A0A1L7WRQ5"/>
<dbReference type="PANTHER" id="PTHR43433">
    <property type="entry name" value="HYDROLASE, ALPHA/BETA FOLD FAMILY PROTEIN"/>
    <property type="match status" value="1"/>
</dbReference>
<feature type="domain" description="AB hydrolase-1" evidence="3">
    <location>
        <begin position="40"/>
        <end position="293"/>
    </location>
</feature>
<dbReference type="GO" id="GO:0006508">
    <property type="term" value="P:proteolysis"/>
    <property type="evidence" value="ECO:0007669"/>
    <property type="project" value="InterPro"/>
</dbReference>
<evidence type="ECO:0000259" key="3">
    <source>
        <dbReference type="Pfam" id="PF00561"/>
    </source>
</evidence>
<keyword evidence="2" id="KW-0378">Hydrolase</keyword>
<dbReference type="OrthoDB" id="190201at2759"/>
<organism evidence="4 5">
    <name type="scientific">Phialocephala subalpina</name>
    <dbReference type="NCBI Taxonomy" id="576137"/>
    <lineage>
        <taxon>Eukaryota</taxon>
        <taxon>Fungi</taxon>
        <taxon>Dikarya</taxon>
        <taxon>Ascomycota</taxon>
        <taxon>Pezizomycotina</taxon>
        <taxon>Leotiomycetes</taxon>
        <taxon>Helotiales</taxon>
        <taxon>Mollisiaceae</taxon>
        <taxon>Phialocephala</taxon>
        <taxon>Phialocephala fortinii species complex</taxon>
    </lineage>
</organism>
<dbReference type="InterPro" id="IPR000073">
    <property type="entry name" value="AB_hydrolase_1"/>
</dbReference>
<protein>
    <submittedName>
        <fullName evidence="4">Related to proline iminopeptidase</fullName>
    </submittedName>
</protein>
<dbReference type="InterPro" id="IPR002410">
    <property type="entry name" value="Peptidase_S33"/>
</dbReference>
<accession>A0A1L7WRQ5</accession>
<dbReference type="SUPFAM" id="SSF53474">
    <property type="entry name" value="alpha/beta-Hydrolases"/>
    <property type="match status" value="1"/>
</dbReference>
<dbReference type="STRING" id="576137.A0A1L7WRQ5"/>
<dbReference type="NCBIfam" id="TIGR01250">
    <property type="entry name" value="pro_imino_pep_2"/>
    <property type="match status" value="1"/>
</dbReference>
<dbReference type="Pfam" id="PF00561">
    <property type="entry name" value="Abhydrolase_1"/>
    <property type="match status" value="1"/>
</dbReference>
<comment type="similarity">
    <text evidence="1">Belongs to the peptidase S33 family.</text>
</comment>
<dbReference type="PANTHER" id="PTHR43433:SF5">
    <property type="entry name" value="AB HYDROLASE-1 DOMAIN-CONTAINING PROTEIN"/>
    <property type="match status" value="1"/>
</dbReference>
<reference evidence="4 5" key="1">
    <citation type="submission" date="2016-03" db="EMBL/GenBank/DDBJ databases">
        <authorList>
            <person name="Ploux O."/>
        </authorList>
    </citation>
    <scope>NUCLEOTIDE SEQUENCE [LARGE SCALE GENOMIC DNA]</scope>
    <source>
        <strain evidence="4 5">UAMH 11012</strain>
    </source>
</reference>
<sequence>MAPTIEKEGTIAFKVEGVDKPCETWYKVFGDLKSGITPCVVVHGGPGLTHDYLIQLKDLNERYRIPVVFYDQIGNGKSTHLQEKNGDEGFWVDELFWRELENLVEGLGISDNWDLLGHSWGGMVGATFAGREPSPKGLRKLILGNAPATITGWVDAYNGYLEEMDDDVKVTIKKGEETGERESPEYEEALMKFFKKHTFGPDIPAELGESFGWATKDGTVSQTMMGKSEFVVTGGMRDWSAVEASKQISVPTLVVNGTNEGADDASIKPFLDNIKGVKYVKFHNSSHMGLYEEKELYLKVIGEWLLAKLA</sequence>
<dbReference type="PIRSF" id="PIRSF005539">
    <property type="entry name" value="Pept_S33_TRI_F1"/>
    <property type="match status" value="1"/>
</dbReference>